<dbReference type="STRING" id="258533.BN977_00777"/>
<feature type="transmembrane region" description="Helical" evidence="2">
    <location>
        <begin position="6"/>
        <end position="27"/>
    </location>
</feature>
<gene>
    <name evidence="3" type="ORF">BN977_00777</name>
</gene>
<comment type="caution">
    <text evidence="3">The sequence shown here is derived from an EMBL/GenBank/DDBJ whole genome shotgun (WGS) entry which is preliminary data.</text>
</comment>
<protein>
    <submittedName>
        <fullName evidence="3">Uncharacterized protein</fullName>
    </submittedName>
</protein>
<evidence type="ECO:0000256" key="1">
    <source>
        <dbReference type="SAM" id="MobiDB-lite"/>
    </source>
</evidence>
<dbReference type="AlphaFoldDB" id="W9AJV4"/>
<reference evidence="3" key="1">
    <citation type="submission" date="2014-03" db="EMBL/GenBank/DDBJ databases">
        <title>Draft Genome Sequence of Mycobacterium cosmeticum DSM 44829.</title>
        <authorList>
            <person name="Croce O."/>
            <person name="Robert C."/>
            <person name="Raoult D."/>
            <person name="Drancourt M."/>
        </authorList>
    </citation>
    <scope>NUCLEOTIDE SEQUENCE [LARGE SCALE GENOMIC DNA]</scope>
    <source>
        <strain evidence="3">DSM 44829</strain>
    </source>
</reference>
<dbReference type="RefSeq" id="WP_024452318.1">
    <property type="nucleotide sequence ID" value="NZ_CCBB010000001.1"/>
</dbReference>
<evidence type="ECO:0000313" key="3">
    <source>
        <dbReference type="EMBL" id="CDO05999.1"/>
    </source>
</evidence>
<feature type="compositionally biased region" description="Low complexity" evidence="1">
    <location>
        <begin position="67"/>
        <end position="79"/>
    </location>
</feature>
<dbReference type="Proteomes" id="UP000028870">
    <property type="component" value="Unassembled WGS sequence"/>
</dbReference>
<keyword evidence="2" id="KW-1133">Transmembrane helix</keyword>
<sequence length="79" mass="8251">MSIALTHSLLGGVPLVVFLLLAVVTLSRKGPHPATYKLSEKWTHDPILWASDEPADHGHGGHGGHGSHVNVGGSASGKW</sequence>
<dbReference type="eggNOG" id="ENOG5031ESD">
    <property type="taxonomic scope" value="Bacteria"/>
</dbReference>
<dbReference type="OrthoDB" id="5193416at2"/>
<feature type="region of interest" description="Disordered" evidence="1">
    <location>
        <begin position="53"/>
        <end position="79"/>
    </location>
</feature>
<organism evidence="3 4">
    <name type="scientific">Mycolicibacterium cosmeticum</name>
    <dbReference type="NCBI Taxonomy" id="258533"/>
    <lineage>
        <taxon>Bacteria</taxon>
        <taxon>Bacillati</taxon>
        <taxon>Actinomycetota</taxon>
        <taxon>Actinomycetes</taxon>
        <taxon>Mycobacteriales</taxon>
        <taxon>Mycobacteriaceae</taxon>
        <taxon>Mycolicibacterium</taxon>
    </lineage>
</organism>
<keyword evidence="4" id="KW-1185">Reference proteome</keyword>
<name>W9AJV4_MYCCO</name>
<reference evidence="3" key="2">
    <citation type="submission" date="2014-03" db="EMBL/GenBank/DDBJ databases">
        <authorList>
            <person name="Urmite Genomes"/>
        </authorList>
    </citation>
    <scope>NUCLEOTIDE SEQUENCE</scope>
    <source>
        <strain evidence="3">DSM 44829</strain>
    </source>
</reference>
<evidence type="ECO:0000313" key="4">
    <source>
        <dbReference type="Proteomes" id="UP000028870"/>
    </source>
</evidence>
<proteinExistence type="predicted"/>
<evidence type="ECO:0000256" key="2">
    <source>
        <dbReference type="SAM" id="Phobius"/>
    </source>
</evidence>
<dbReference type="EMBL" id="CCBB010000001">
    <property type="protein sequence ID" value="CDO05999.1"/>
    <property type="molecule type" value="Genomic_DNA"/>
</dbReference>
<accession>W9AJV4</accession>
<keyword evidence="2" id="KW-0812">Transmembrane</keyword>
<keyword evidence="2" id="KW-0472">Membrane</keyword>